<evidence type="ECO:0000256" key="7">
    <source>
        <dbReference type="SAM" id="Phobius"/>
    </source>
</evidence>
<comment type="subcellular location">
    <subcellularLocation>
        <location evidence="1">Membrane</location>
        <topology evidence="1">Single-pass membrane protein</topology>
    </subcellularLocation>
</comment>
<name>A0ABP3XLQ3_9FIRM</name>
<evidence type="ECO:0000256" key="4">
    <source>
        <dbReference type="ARBA" id="ARBA00022989"/>
    </source>
</evidence>
<dbReference type="PANTHER" id="PTHR30386">
    <property type="entry name" value="MEMBRANE FUSION SUBUNIT OF EMRAB-TOLC MULTIDRUG EFFLUX PUMP"/>
    <property type="match status" value="1"/>
</dbReference>
<dbReference type="Proteomes" id="UP001400965">
    <property type="component" value="Unassembled WGS sequence"/>
</dbReference>
<evidence type="ECO:0000256" key="6">
    <source>
        <dbReference type="SAM" id="Coils"/>
    </source>
</evidence>
<evidence type="ECO:0000259" key="8">
    <source>
        <dbReference type="Pfam" id="PF26002"/>
    </source>
</evidence>
<evidence type="ECO:0000256" key="3">
    <source>
        <dbReference type="ARBA" id="ARBA00022692"/>
    </source>
</evidence>
<feature type="coiled-coil region" evidence="6">
    <location>
        <begin position="163"/>
        <end position="313"/>
    </location>
</feature>
<keyword evidence="4 7" id="KW-1133">Transmembrane helix</keyword>
<dbReference type="Gene3D" id="2.40.30.170">
    <property type="match status" value="1"/>
</dbReference>
<dbReference type="PRINTS" id="PR01490">
    <property type="entry name" value="RTXTOXIND"/>
</dbReference>
<sequence>MKFKIEDINNLSDSRQVLESKPNKLIIIFIYIVLALILMFLTWTWFSEKEVVAKVSGVVRPNSHVQTISNIVQGEVKSVKMKNGEKVSKGDILFEIDSDSFEKEKKRIDDQIDKINEDNNNLNKLVNSIANNKNYFSNSGREKEYYYKFKSYESGNKVSLAEKNNIDNSKNELNDEKANLEKLNKSIIEETNYNEKNSAYSAQYESYMSSRKMIQNKIDQLKNSKNELNKQIESDNKKINEISQDDAQQLELIKYSIDEKRQQVSQIDFEIKNSNEELEKLKNDTIVQIKGTIDKTNQSIDTLNDNLRSLDESADINKDSNKTATLVQIEEKINLNKQSKIELESNKKQIEDSLAKCVVKAPVNGKINTIVDLQPGLVLQPGTIVANVMPDSDNCKVDLMIPTKDIANIDINKKIKYSFEALPYREYGFLEGEIESISPDSKTDSETGISFFTGESSLNSNVLYSNKGEESYIKPGMICEAKIIIRNEKMLYYLLEKIGLKNK</sequence>
<evidence type="ECO:0000256" key="5">
    <source>
        <dbReference type="ARBA" id="ARBA00023136"/>
    </source>
</evidence>
<dbReference type="PANTHER" id="PTHR30386:SF26">
    <property type="entry name" value="TRANSPORT PROTEIN COMB"/>
    <property type="match status" value="1"/>
</dbReference>
<dbReference type="EMBL" id="BAAACP010000030">
    <property type="protein sequence ID" value="GAA0866472.1"/>
    <property type="molecule type" value="Genomic_DNA"/>
</dbReference>
<dbReference type="InterPro" id="IPR058982">
    <property type="entry name" value="Beta-barrel_AprE"/>
</dbReference>
<comment type="caution">
    <text evidence="9">The sequence shown here is derived from an EMBL/GenBank/DDBJ whole genome shotgun (WGS) entry which is preliminary data.</text>
</comment>
<evidence type="ECO:0000313" key="10">
    <source>
        <dbReference type="Proteomes" id="UP001400965"/>
    </source>
</evidence>
<dbReference type="Gene3D" id="2.40.50.100">
    <property type="match status" value="1"/>
</dbReference>
<feature type="domain" description="AprE-like beta-barrel" evidence="8">
    <location>
        <begin position="397"/>
        <end position="484"/>
    </location>
</feature>
<evidence type="ECO:0000256" key="1">
    <source>
        <dbReference type="ARBA" id="ARBA00004167"/>
    </source>
</evidence>
<evidence type="ECO:0000256" key="2">
    <source>
        <dbReference type="ARBA" id="ARBA00009477"/>
    </source>
</evidence>
<dbReference type="SUPFAM" id="SSF111369">
    <property type="entry name" value="HlyD-like secretion proteins"/>
    <property type="match status" value="1"/>
</dbReference>
<evidence type="ECO:0000313" key="9">
    <source>
        <dbReference type="EMBL" id="GAA0866472.1"/>
    </source>
</evidence>
<protein>
    <submittedName>
        <fullName evidence="9">HlyD family type I secretion periplasmic adaptor subunit</fullName>
    </submittedName>
</protein>
<keyword evidence="6" id="KW-0175">Coiled coil</keyword>
<keyword evidence="10" id="KW-1185">Reference proteome</keyword>
<keyword evidence="5 7" id="KW-0472">Membrane</keyword>
<dbReference type="RefSeq" id="WP_346047059.1">
    <property type="nucleotide sequence ID" value="NZ_BAAACP010000030.1"/>
</dbReference>
<feature type="coiled-coil region" evidence="6">
    <location>
        <begin position="98"/>
        <end position="132"/>
    </location>
</feature>
<accession>A0ABP3XLQ3</accession>
<organism evidence="9 10">
    <name type="scientific">Paraclostridium tenue</name>
    <dbReference type="NCBI Taxonomy" id="1737"/>
    <lineage>
        <taxon>Bacteria</taxon>
        <taxon>Bacillati</taxon>
        <taxon>Bacillota</taxon>
        <taxon>Clostridia</taxon>
        <taxon>Peptostreptococcales</taxon>
        <taxon>Peptostreptococcaceae</taxon>
        <taxon>Paraclostridium</taxon>
    </lineage>
</organism>
<feature type="transmembrane region" description="Helical" evidence="7">
    <location>
        <begin position="25"/>
        <end position="46"/>
    </location>
</feature>
<dbReference type="InterPro" id="IPR050739">
    <property type="entry name" value="MFP"/>
</dbReference>
<gene>
    <name evidence="9" type="ORF">GCM10008917_27860</name>
</gene>
<keyword evidence="3 7" id="KW-0812">Transmembrane</keyword>
<comment type="similarity">
    <text evidence="2">Belongs to the membrane fusion protein (MFP) (TC 8.A.1) family.</text>
</comment>
<reference evidence="10" key="1">
    <citation type="journal article" date="2019" name="Int. J. Syst. Evol. Microbiol.">
        <title>The Global Catalogue of Microorganisms (GCM) 10K type strain sequencing project: providing services to taxonomists for standard genome sequencing and annotation.</title>
        <authorList>
            <consortium name="The Broad Institute Genomics Platform"/>
            <consortium name="The Broad Institute Genome Sequencing Center for Infectious Disease"/>
            <person name="Wu L."/>
            <person name="Ma J."/>
        </authorList>
    </citation>
    <scope>NUCLEOTIDE SEQUENCE [LARGE SCALE GENOMIC DNA]</scope>
    <source>
        <strain evidence="10">JCM 6486</strain>
    </source>
</reference>
<dbReference type="Pfam" id="PF26002">
    <property type="entry name" value="Beta-barrel_AprE"/>
    <property type="match status" value="1"/>
</dbReference>
<proteinExistence type="inferred from homology"/>